<evidence type="ECO:0000259" key="2">
    <source>
        <dbReference type="Pfam" id="PF21666"/>
    </source>
</evidence>
<dbReference type="AlphaFoldDB" id="A0A0C9WXG3"/>
<dbReference type="Pfam" id="PF21666">
    <property type="entry name" value="DUF4246_N"/>
    <property type="match status" value="1"/>
</dbReference>
<gene>
    <name evidence="3" type="ORF">K443DRAFT_111920</name>
</gene>
<reference evidence="4" key="2">
    <citation type="submission" date="2015-01" db="EMBL/GenBank/DDBJ databases">
        <title>Evolutionary Origins and Diversification of the Mycorrhizal Mutualists.</title>
        <authorList>
            <consortium name="DOE Joint Genome Institute"/>
            <consortium name="Mycorrhizal Genomics Consortium"/>
            <person name="Kohler A."/>
            <person name="Kuo A."/>
            <person name="Nagy L.G."/>
            <person name="Floudas D."/>
            <person name="Copeland A."/>
            <person name="Barry K.W."/>
            <person name="Cichocki N."/>
            <person name="Veneault-Fourrey C."/>
            <person name="LaButti K."/>
            <person name="Lindquist E.A."/>
            <person name="Lipzen A."/>
            <person name="Lundell T."/>
            <person name="Morin E."/>
            <person name="Murat C."/>
            <person name="Riley R."/>
            <person name="Ohm R."/>
            <person name="Sun H."/>
            <person name="Tunlid A."/>
            <person name="Henrissat B."/>
            <person name="Grigoriev I.V."/>
            <person name="Hibbett D.S."/>
            <person name="Martin F."/>
        </authorList>
    </citation>
    <scope>NUCLEOTIDE SEQUENCE [LARGE SCALE GENOMIC DNA]</scope>
    <source>
        <strain evidence="4">LaAM-08-1</strain>
    </source>
</reference>
<dbReference type="EMBL" id="KN838839">
    <property type="protein sequence ID" value="KIJ93538.1"/>
    <property type="molecule type" value="Genomic_DNA"/>
</dbReference>
<dbReference type="OrthoDB" id="415532at2759"/>
<proteinExistence type="predicted"/>
<protein>
    <submittedName>
        <fullName evidence="3">Uncharacterized protein</fullName>
    </submittedName>
</protein>
<keyword evidence="4" id="KW-1185">Reference proteome</keyword>
<organism evidence="3 4">
    <name type="scientific">Laccaria amethystina LaAM-08-1</name>
    <dbReference type="NCBI Taxonomy" id="1095629"/>
    <lineage>
        <taxon>Eukaryota</taxon>
        <taxon>Fungi</taxon>
        <taxon>Dikarya</taxon>
        <taxon>Basidiomycota</taxon>
        <taxon>Agaricomycotina</taxon>
        <taxon>Agaricomycetes</taxon>
        <taxon>Agaricomycetidae</taxon>
        <taxon>Agaricales</taxon>
        <taxon>Agaricineae</taxon>
        <taxon>Hydnangiaceae</taxon>
        <taxon>Laccaria</taxon>
    </lineage>
</organism>
<feature type="domain" description="DUF4246" evidence="2">
    <location>
        <begin position="8"/>
        <end position="90"/>
    </location>
</feature>
<dbReference type="InterPro" id="IPR049207">
    <property type="entry name" value="DUF4246_N"/>
</dbReference>
<evidence type="ECO:0000259" key="1">
    <source>
        <dbReference type="Pfam" id="PF14033"/>
    </source>
</evidence>
<evidence type="ECO:0000313" key="3">
    <source>
        <dbReference type="EMBL" id="KIJ93538.1"/>
    </source>
</evidence>
<dbReference type="STRING" id="1095629.A0A0C9WXG3"/>
<sequence>MISDSDIPGLDQPLNYESESTCLFPNLLNNDKGRAHHEYSNYEEVPPTIELPLTTLREFTMLHIMNAVTDKPNWNIKIFDDEIRAKWKAEALDAPGKAVTERMAEWCMEELKYNATRFDKTAGGVIKVYNGDVVKSDTAVSHMVKAELQAAVRPLEEVPEWEKDWHPGSDEKVLDLVHPSLFPVIYGRTRALGKGEGFATLENCIARCGEGDVLEKQKAPDKRYSADFQWLPCEVDISEGINGQARITSYVNNLHPIKHKNLYHIIEKIITASIPLWNKTLAPLAHLWYHKNRAEYIVSRYVLQPDEKLSDKREVILRIPYYDVEYDPDPEHAPETEGPQRLEGEDDKWSRSYWDRRNQWIEDTRKVVLPEPGAFRPLEDPPPFDLRKEFGGTGLQVIVKLANIELTAEKPEYGGGTWHVEGQLNEHICATALYYYSSSNITPSSLAFRQHTSDFTRSRIMHRQDQHEWFPNVFGCNQYWPTFQNVGVVDTREGRLLTFPNILQHQVQPFKLEDRTKPGHRKILALFLVDPNIKIISSANVPCQRKDWWREEIGCQGGIDAVLPRELGDLVFEKVEEFPIGMEEAKKWRLKLMKKRKAFVLKEVKIFEKETFSLCEH</sequence>
<feature type="domain" description="DUF4246" evidence="1">
    <location>
        <begin position="101"/>
        <end position="552"/>
    </location>
</feature>
<dbReference type="InterPro" id="IPR025340">
    <property type="entry name" value="DUF4246"/>
</dbReference>
<dbReference type="InterPro" id="IPR049192">
    <property type="entry name" value="DUF4246_C"/>
</dbReference>
<dbReference type="HOGENOM" id="CLU_012066_2_0_1"/>
<dbReference type="Proteomes" id="UP000054477">
    <property type="component" value="Unassembled WGS sequence"/>
</dbReference>
<accession>A0A0C9WXG3</accession>
<dbReference type="PANTHER" id="PTHR33119">
    <property type="entry name" value="IFI3P"/>
    <property type="match status" value="1"/>
</dbReference>
<name>A0A0C9WXG3_9AGAR</name>
<reference evidence="3 4" key="1">
    <citation type="submission" date="2014-04" db="EMBL/GenBank/DDBJ databases">
        <authorList>
            <consortium name="DOE Joint Genome Institute"/>
            <person name="Kuo A."/>
            <person name="Kohler A."/>
            <person name="Nagy L.G."/>
            <person name="Floudas D."/>
            <person name="Copeland A."/>
            <person name="Barry K.W."/>
            <person name="Cichocki N."/>
            <person name="Veneault-Fourrey C."/>
            <person name="LaButti K."/>
            <person name="Lindquist E.A."/>
            <person name="Lipzen A."/>
            <person name="Lundell T."/>
            <person name="Morin E."/>
            <person name="Murat C."/>
            <person name="Sun H."/>
            <person name="Tunlid A."/>
            <person name="Henrissat B."/>
            <person name="Grigoriev I.V."/>
            <person name="Hibbett D.S."/>
            <person name="Martin F."/>
            <person name="Nordberg H.P."/>
            <person name="Cantor M.N."/>
            <person name="Hua S.X."/>
        </authorList>
    </citation>
    <scope>NUCLEOTIDE SEQUENCE [LARGE SCALE GENOMIC DNA]</scope>
    <source>
        <strain evidence="3 4">LaAM-08-1</strain>
    </source>
</reference>
<evidence type="ECO:0000313" key="4">
    <source>
        <dbReference type="Proteomes" id="UP000054477"/>
    </source>
</evidence>
<dbReference type="Pfam" id="PF14033">
    <property type="entry name" value="DUF4246"/>
    <property type="match status" value="1"/>
</dbReference>
<dbReference type="PANTHER" id="PTHR33119:SF1">
    <property type="entry name" value="FE2OG DIOXYGENASE DOMAIN-CONTAINING PROTEIN"/>
    <property type="match status" value="1"/>
</dbReference>